<feature type="transmembrane region" description="Helical" evidence="1">
    <location>
        <begin position="297"/>
        <end position="318"/>
    </location>
</feature>
<name>A0A0F9QXE9_9ZZZZ</name>
<dbReference type="InterPro" id="IPR036259">
    <property type="entry name" value="MFS_trans_sf"/>
</dbReference>
<evidence type="ECO:0008006" key="3">
    <source>
        <dbReference type="Google" id="ProtNLM"/>
    </source>
</evidence>
<dbReference type="AlphaFoldDB" id="A0A0F9QXE9"/>
<organism evidence="2">
    <name type="scientific">marine sediment metagenome</name>
    <dbReference type="NCBI Taxonomy" id="412755"/>
    <lineage>
        <taxon>unclassified sequences</taxon>
        <taxon>metagenomes</taxon>
        <taxon>ecological metagenomes</taxon>
    </lineage>
</organism>
<feature type="transmembrane region" description="Helical" evidence="1">
    <location>
        <begin position="339"/>
        <end position="357"/>
    </location>
</feature>
<dbReference type="Gene3D" id="1.20.1250.20">
    <property type="entry name" value="MFS general substrate transporter like domains"/>
    <property type="match status" value="1"/>
</dbReference>
<feature type="transmembrane region" description="Helical" evidence="1">
    <location>
        <begin position="25"/>
        <end position="48"/>
    </location>
</feature>
<reference evidence="2" key="1">
    <citation type="journal article" date="2015" name="Nature">
        <title>Complex archaea that bridge the gap between prokaryotes and eukaryotes.</title>
        <authorList>
            <person name="Spang A."/>
            <person name="Saw J.H."/>
            <person name="Jorgensen S.L."/>
            <person name="Zaremba-Niedzwiedzka K."/>
            <person name="Martijn J."/>
            <person name="Lind A.E."/>
            <person name="van Eijk R."/>
            <person name="Schleper C."/>
            <person name="Guy L."/>
            <person name="Ettema T.J."/>
        </authorList>
    </citation>
    <scope>NUCLEOTIDE SEQUENCE</scope>
</reference>
<keyword evidence="1" id="KW-1133">Transmembrane helix</keyword>
<feature type="transmembrane region" description="Helical" evidence="1">
    <location>
        <begin position="214"/>
        <end position="235"/>
    </location>
</feature>
<feature type="transmembrane region" description="Helical" evidence="1">
    <location>
        <begin position="266"/>
        <end position="285"/>
    </location>
</feature>
<protein>
    <recommendedName>
        <fullName evidence="3">Major facilitator superfamily (MFS) profile domain-containing protein</fullName>
    </recommendedName>
</protein>
<feature type="transmembrane region" description="Helical" evidence="1">
    <location>
        <begin position="170"/>
        <end position="193"/>
    </location>
</feature>
<proteinExistence type="predicted"/>
<sequence>MKKESYRNWFNKVFIRDINLPKSTFIYLFFSLLSIALIAEAFLFKYTISTGGIVLVGVEVYLLLIALAMSFLISGLLIDKIKNRTQYFNIILFICVIGLLISAFPGIILYYSGLLIILITIPQLIITWFTILAHETNILNRGRIIAYLLITSCSISSVSILFIYYESLYIYFSLLELIVFLIILWCSRKYTYIETNERLKSDKHYVKIIFEKHFFRYASSFLILSILLGNILATYGFEVNFYIFGIATFSYLLAAGCALDNIGRKTSIILGIFLLSFFLISYRSFVGSQYIFGLPRIIFLSIHYGLSILPLLLAILTISGDFSTERGNLKFRGRINGSFMSLTFFGVIIGYVFSRWINSIELYTQFPFLKNFLPEDFPLLLNAFILVILIVWMMAMKEFLVSKEKKWANTLKNIFVFSTHGLCLYNHSFDQKNLFKEEADQTDFDEDLISGVLSGVISIISEITHSKKQLRQIKKEEATLLFAYGKHYITALIVSMELPVLFKKLDEFSREFENQFKADLKNFKGNVQRFDPTKFLVIKYFSQKFSDTTA</sequence>
<feature type="transmembrane region" description="Helical" evidence="1">
    <location>
        <begin position="241"/>
        <end position="259"/>
    </location>
</feature>
<dbReference type="EMBL" id="LAZR01001190">
    <property type="protein sequence ID" value="KKN49020.1"/>
    <property type="molecule type" value="Genomic_DNA"/>
</dbReference>
<evidence type="ECO:0000313" key="2">
    <source>
        <dbReference type="EMBL" id="KKN49020.1"/>
    </source>
</evidence>
<feature type="transmembrane region" description="Helical" evidence="1">
    <location>
        <begin position="144"/>
        <end position="164"/>
    </location>
</feature>
<keyword evidence="1" id="KW-0812">Transmembrane</keyword>
<keyword evidence="1" id="KW-0472">Membrane</keyword>
<gene>
    <name evidence="2" type="ORF">LCGC14_0647000</name>
</gene>
<evidence type="ECO:0000256" key="1">
    <source>
        <dbReference type="SAM" id="Phobius"/>
    </source>
</evidence>
<feature type="transmembrane region" description="Helical" evidence="1">
    <location>
        <begin position="114"/>
        <end position="132"/>
    </location>
</feature>
<feature type="transmembrane region" description="Helical" evidence="1">
    <location>
        <begin position="377"/>
        <end position="395"/>
    </location>
</feature>
<dbReference type="SUPFAM" id="SSF103473">
    <property type="entry name" value="MFS general substrate transporter"/>
    <property type="match status" value="1"/>
</dbReference>
<feature type="transmembrane region" description="Helical" evidence="1">
    <location>
        <begin position="60"/>
        <end position="78"/>
    </location>
</feature>
<feature type="transmembrane region" description="Helical" evidence="1">
    <location>
        <begin position="90"/>
        <end position="108"/>
    </location>
</feature>
<comment type="caution">
    <text evidence="2">The sequence shown here is derived from an EMBL/GenBank/DDBJ whole genome shotgun (WGS) entry which is preliminary data.</text>
</comment>
<accession>A0A0F9QXE9</accession>